<dbReference type="GeneID" id="54298923"/>
<dbReference type="PANTHER" id="PTHR33112">
    <property type="entry name" value="DOMAIN PROTEIN, PUTATIVE-RELATED"/>
    <property type="match status" value="1"/>
</dbReference>
<accession>A0A6A6AVJ9</accession>
<dbReference type="Pfam" id="PF12796">
    <property type="entry name" value="Ank_2"/>
    <property type="match status" value="2"/>
</dbReference>
<feature type="region of interest" description="Disordered" evidence="2">
    <location>
        <begin position="38"/>
        <end position="65"/>
    </location>
</feature>
<keyword evidence="5" id="KW-1185">Reference proteome</keyword>
<reference evidence="4" key="1">
    <citation type="journal article" date="2020" name="Stud. Mycol.">
        <title>101 Dothideomycetes genomes: a test case for predicting lifestyles and emergence of pathogens.</title>
        <authorList>
            <person name="Haridas S."/>
            <person name="Albert R."/>
            <person name="Binder M."/>
            <person name="Bloem J."/>
            <person name="Labutti K."/>
            <person name="Salamov A."/>
            <person name="Andreopoulos B."/>
            <person name="Baker S."/>
            <person name="Barry K."/>
            <person name="Bills G."/>
            <person name="Bluhm B."/>
            <person name="Cannon C."/>
            <person name="Castanera R."/>
            <person name="Culley D."/>
            <person name="Daum C."/>
            <person name="Ezra D."/>
            <person name="Gonzalez J."/>
            <person name="Henrissat B."/>
            <person name="Kuo A."/>
            <person name="Liang C."/>
            <person name="Lipzen A."/>
            <person name="Lutzoni F."/>
            <person name="Magnuson J."/>
            <person name="Mondo S."/>
            <person name="Nolan M."/>
            <person name="Ohm R."/>
            <person name="Pangilinan J."/>
            <person name="Park H.-J."/>
            <person name="Ramirez L."/>
            <person name="Alfaro M."/>
            <person name="Sun H."/>
            <person name="Tritt A."/>
            <person name="Yoshinaga Y."/>
            <person name="Zwiers L.-H."/>
            <person name="Turgeon B."/>
            <person name="Goodwin S."/>
            <person name="Spatafora J."/>
            <person name="Crous P."/>
            <person name="Grigoriev I."/>
        </authorList>
    </citation>
    <scope>NUCLEOTIDE SEQUENCE</scope>
    <source>
        <strain evidence="4">CBS 121167</strain>
    </source>
</reference>
<sequence>MSWNRYTSDKVGGEIRKAIETRDKAAVQKLLDQGLDPNTTWDDNVSHRNGTGCVSGSKEPAGETFGGRPLHEACLLADTEIAELLIDFGADVNSTNSLGRTPLHQAADANNTEIATLLIRRGAKLDAQCHQSNMNNHGSLKMGLASPLHRAAARKNIEVARVLLQGGASTDVLNQDGHTALDVAVCYNSIDMIRELLIGSSFLEKTSKTLQAILYQAVLRGDEEMAKAVAGASTAECQKSPSAHGLESFADDLQPTYLSLVASLGKSAQKEHESLEKMESAEDVRKRLYRCLTEHLNCVRNGSQCVRLPTRVIDVGKEGDNPFLHESEEHEKAPYCALSYGWHKSSNAFITNLDNLESRKIGIPMSQLPKTLSEAILFTRRLGIQYIWINALCIIQDSPDDWAREASNMAQVYSGAILTLTAAHAQNDTVGLFSEPDETSNSCSARSCLDKRGWALQEQLLSARTIGFSSRYTSWNCLSGIPSPWNDNHLLLKSALRNNIFVTPSAISSYLPLDWRFRCWARMIEDYSRRSFINDGDRMLALSGICTKFQETVGEDVVTGIWAGSHLAQSLLWTTDQYEDRREPDEMRKSPRIPSWSWTSVQCPVFYHYPIFEDKFSKEIEVLSVTSETNNLTITLRTLVIEVRPGSKVKWKGTCNFDRPEPFTRENIGYQPARGWLKAYRKATCFSEQRHTLRLLAYPTEASVYSFDSDAVAKSDGQAGFWLVLVGKLAHGDPLDGYGYPAYPNGRPPSLQCLACRPVHPGSNEYRRIGVVEVWDTDLFTKRPASSLFMRRASRATIRLV</sequence>
<dbReference type="RefSeq" id="XP_033391780.1">
    <property type="nucleotide sequence ID" value="XM_033541427.1"/>
</dbReference>
<dbReference type="Pfam" id="PF06985">
    <property type="entry name" value="HET"/>
    <property type="match status" value="1"/>
</dbReference>
<feature type="domain" description="Heterokaryon incompatibility" evidence="3">
    <location>
        <begin position="335"/>
        <end position="432"/>
    </location>
</feature>
<dbReference type="SMART" id="SM00248">
    <property type="entry name" value="ANK"/>
    <property type="match status" value="4"/>
</dbReference>
<dbReference type="Proteomes" id="UP000799438">
    <property type="component" value="Unassembled WGS sequence"/>
</dbReference>
<dbReference type="InterPro" id="IPR002110">
    <property type="entry name" value="Ankyrin_rpt"/>
</dbReference>
<gene>
    <name evidence="4" type="ORF">K452DRAFT_292715</name>
</gene>
<dbReference type="OrthoDB" id="426293at2759"/>
<name>A0A6A6AVJ9_9PEZI</name>
<dbReference type="InterPro" id="IPR036770">
    <property type="entry name" value="Ankyrin_rpt-contain_sf"/>
</dbReference>
<dbReference type="PROSITE" id="PS50088">
    <property type="entry name" value="ANK_REPEAT"/>
    <property type="match status" value="3"/>
</dbReference>
<feature type="compositionally biased region" description="Polar residues" evidence="2">
    <location>
        <begin position="38"/>
        <end position="54"/>
    </location>
</feature>
<feature type="repeat" description="ANK" evidence="1">
    <location>
        <begin position="143"/>
        <end position="175"/>
    </location>
</feature>
<proteinExistence type="predicted"/>
<keyword evidence="1" id="KW-0040">ANK repeat</keyword>
<feature type="repeat" description="ANK" evidence="1">
    <location>
        <begin position="98"/>
        <end position="130"/>
    </location>
</feature>
<protein>
    <recommendedName>
        <fullName evidence="3">Heterokaryon incompatibility domain-containing protein</fullName>
    </recommendedName>
</protein>
<organism evidence="4 5">
    <name type="scientific">Aplosporella prunicola CBS 121167</name>
    <dbReference type="NCBI Taxonomy" id="1176127"/>
    <lineage>
        <taxon>Eukaryota</taxon>
        <taxon>Fungi</taxon>
        <taxon>Dikarya</taxon>
        <taxon>Ascomycota</taxon>
        <taxon>Pezizomycotina</taxon>
        <taxon>Dothideomycetes</taxon>
        <taxon>Dothideomycetes incertae sedis</taxon>
        <taxon>Botryosphaeriales</taxon>
        <taxon>Aplosporellaceae</taxon>
        <taxon>Aplosporella</taxon>
    </lineage>
</organism>
<evidence type="ECO:0000313" key="4">
    <source>
        <dbReference type="EMBL" id="KAF2136062.1"/>
    </source>
</evidence>
<dbReference type="SUPFAM" id="SSF48403">
    <property type="entry name" value="Ankyrin repeat"/>
    <property type="match status" value="1"/>
</dbReference>
<dbReference type="PROSITE" id="PS50297">
    <property type="entry name" value="ANK_REP_REGION"/>
    <property type="match status" value="3"/>
</dbReference>
<evidence type="ECO:0000256" key="2">
    <source>
        <dbReference type="SAM" id="MobiDB-lite"/>
    </source>
</evidence>
<dbReference type="Gene3D" id="1.25.40.20">
    <property type="entry name" value="Ankyrin repeat-containing domain"/>
    <property type="match status" value="1"/>
</dbReference>
<feature type="repeat" description="ANK" evidence="1">
    <location>
        <begin position="65"/>
        <end position="97"/>
    </location>
</feature>
<dbReference type="PANTHER" id="PTHR33112:SF10">
    <property type="entry name" value="TOL"/>
    <property type="match status" value="1"/>
</dbReference>
<evidence type="ECO:0000256" key="1">
    <source>
        <dbReference type="PROSITE-ProRule" id="PRU00023"/>
    </source>
</evidence>
<dbReference type="AlphaFoldDB" id="A0A6A6AVJ9"/>
<dbReference type="InterPro" id="IPR010730">
    <property type="entry name" value="HET"/>
</dbReference>
<evidence type="ECO:0000259" key="3">
    <source>
        <dbReference type="Pfam" id="PF06985"/>
    </source>
</evidence>
<dbReference type="EMBL" id="ML995536">
    <property type="protein sequence ID" value="KAF2136062.1"/>
    <property type="molecule type" value="Genomic_DNA"/>
</dbReference>
<evidence type="ECO:0000313" key="5">
    <source>
        <dbReference type="Proteomes" id="UP000799438"/>
    </source>
</evidence>